<reference evidence="4" key="2">
    <citation type="submission" date="2021-08" db="EMBL/GenBank/DDBJ databases">
        <authorList>
            <person name="Dalcin Martins P."/>
        </authorList>
    </citation>
    <scope>NUCLEOTIDE SEQUENCE</scope>
    <source>
        <strain evidence="4">MAG_39</strain>
    </source>
</reference>
<dbReference type="GO" id="GO:0005576">
    <property type="term" value="C:extracellular region"/>
    <property type="evidence" value="ECO:0007669"/>
    <property type="project" value="UniProtKB-SubCell"/>
</dbReference>
<dbReference type="InterPro" id="IPR011330">
    <property type="entry name" value="Glyco_hydro/deAcase_b/a-brl"/>
</dbReference>
<proteinExistence type="predicted"/>
<comment type="subcellular location">
    <subcellularLocation>
        <location evidence="1">Secreted</location>
    </subcellularLocation>
</comment>
<dbReference type="GO" id="GO:0005975">
    <property type="term" value="P:carbohydrate metabolic process"/>
    <property type="evidence" value="ECO:0007669"/>
    <property type="project" value="InterPro"/>
</dbReference>
<dbReference type="PANTHER" id="PTHR34216:SF3">
    <property type="entry name" value="POLY-BETA-1,6-N-ACETYL-D-GLUCOSAMINE N-DEACETYLASE"/>
    <property type="match status" value="1"/>
</dbReference>
<accession>A0A953JC48</accession>
<dbReference type="Gene3D" id="3.20.20.370">
    <property type="entry name" value="Glycoside hydrolase/deacetylase"/>
    <property type="match status" value="1"/>
</dbReference>
<gene>
    <name evidence="4" type="ORF">K8I29_02690</name>
</gene>
<dbReference type="AlphaFoldDB" id="A0A953JC48"/>
<dbReference type="EMBL" id="JAIOIV010000018">
    <property type="protein sequence ID" value="MBZ0155106.1"/>
    <property type="molecule type" value="Genomic_DNA"/>
</dbReference>
<dbReference type="PANTHER" id="PTHR34216">
    <property type="match status" value="1"/>
</dbReference>
<dbReference type="PROSITE" id="PS51677">
    <property type="entry name" value="NODB"/>
    <property type="match status" value="1"/>
</dbReference>
<evidence type="ECO:0000256" key="1">
    <source>
        <dbReference type="ARBA" id="ARBA00004613"/>
    </source>
</evidence>
<protein>
    <submittedName>
        <fullName evidence="4">Polysaccharide deacetylase family protein</fullName>
    </submittedName>
</protein>
<dbReference type="InterPro" id="IPR051398">
    <property type="entry name" value="Polysacch_Deacetylase"/>
</dbReference>
<evidence type="ECO:0000259" key="3">
    <source>
        <dbReference type="PROSITE" id="PS51677"/>
    </source>
</evidence>
<keyword evidence="2" id="KW-0732">Signal</keyword>
<evidence type="ECO:0000313" key="5">
    <source>
        <dbReference type="Proteomes" id="UP000705867"/>
    </source>
</evidence>
<dbReference type="InterPro" id="IPR002509">
    <property type="entry name" value="NODB_dom"/>
</dbReference>
<organism evidence="4 5">
    <name type="scientific">Candidatus Nitrobium versatile</name>
    <dbReference type="NCBI Taxonomy" id="2884831"/>
    <lineage>
        <taxon>Bacteria</taxon>
        <taxon>Pseudomonadati</taxon>
        <taxon>Nitrospirota</taxon>
        <taxon>Nitrospiria</taxon>
        <taxon>Nitrospirales</taxon>
        <taxon>Nitrospiraceae</taxon>
        <taxon>Candidatus Nitrobium</taxon>
    </lineage>
</organism>
<dbReference type="Proteomes" id="UP000705867">
    <property type="component" value="Unassembled WGS sequence"/>
</dbReference>
<dbReference type="GO" id="GO:0016810">
    <property type="term" value="F:hydrolase activity, acting on carbon-nitrogen (but not peptide) bonds"/>
    <property type="evidence" value="ECO:0007669"/>
    <property type="project" value="InterPro"/>
</dbReference>
<feature type="domain" description="NodB homology" evidence="3">
    <location>
        <begin position="95"/>
        <end position="347"/>
    </location>
</feature>
<reference evidence="4" key="1">
    <citation type="journal article" date="2021" name="bioRxiv">
        <title>Unraveling nitrogen, sulfur and carbon metabolic pathways and microbial community transcriptional responses to substrate deprivation and toxicity stresses in a bioreactor mimicking anoxic brackish coastal sediment conditions.</title>
        <authorList>
            <person name="Martins P.D."/>
            <person name="Echeveste M.J."/>
            <person name="Arshad A."/>
            <person name="Kurth J."/>
            <person name="Ouboter H."/>
            <person name="Jetten M.S.M."/>
            <person name="Welte C.U."/>
        </authorList>
    </citation>
    <scope>NUCLEOTIDE SEQUENCE</scope>
    <source>
        <strain evidence="4">MAG_39</strain>
    </source>
</reference>
<sequence>MLHRDIKSSLRGVVSSVYYATGHFLSLFKGRVLILMYHRVLPSAEVVQSYVQAGMYVQNDIFERQLRFLKRHFRILRFSELLDIWEGKGLDRDTRYCVLTFDDGWRDNYLYAYPALKEHRVPATLFLPTSLVGSGYWLWSDRMGYLLKALFDTEGEREGRRLLRSLLAESGRGKLTAPDSAGETIDSVIEQCKALPEGEIESLIGTLRAKTGAEIPGKRRFLTWKEAREMSEGGISFGAHSCTHRILTALSRDEVEQEAADSFEVLRREGVDSVPVFCYPDGQSTPAIERQIQAAGYRAAVSTTFGFEGAIPQNRFRLRRIGIHNDISRTAPLLVGRMAGIHRVFTR</sequence>
<dbReference type="Pfam" id="PF01522">
    <property type="entry name" value="Polysacc_deac_1"/>
    <property type="match status" value="2"/>
</dbReference>
<dbReference type="CDD" id="cd10918">
    <property type="entry name" value="CE4_NodB_like_5s_6s"/>
    <property type="match status" value="1"/>
</dbReference>
<comment type="caution">
    <text evidence="4">The sequence shown here is derived from an EMBL/GenBank/DDBJ whole genome shotgun (WGS) entry which is preliminary data.</text>
</comment>
<evidence type="ECO:0000256" key="2">
    <source>
        <dbReference type="ARBA" id="ARBA00022729"/>
    </source>
</evidence>
<evidence type="ECO:0000313" key="4">
    <source>
        <dbReference type="EMBL" id="MBZ0155106.1"/>
    </source>
</evidence>
<name>A0A953JC48_9BACT</name>
<dbReference type="SUPFAM" id="SSF88713">
    <property type="entry name" value="Glycoside hydrolase/deacetylase"/>
    <property type="match status" value="1"/>
</dbReference>